<name>A0A085W8P1_9BACT</name>
<dbReference type="AlphaFoldDB" id="A0A085W8P1"/>
<dbReference type="RefSeq" id="WP_044195316.1">
    <property type="nucleotide sequence ID" value="NZ_JMCB01000015.1"/>
</dbReference>
<evidence type="ECO:0000313" key="2">
    <source>
        <dbReference type="Proteomes" id="UP000028725"/>
    </source>
</evidence>
<dbReference type="SUPFAM" id="SSF48371">
    <property type="entry name" value="ARM repeat"/>
    <property type="match status" value="1"/>
</dbReference>
<dbReference type="STRING" id="394096.DB31_2467"/>
<sequence>MSTKIDLARIQEELVQEFRWGNEARVRELVAQLGAGPRQIRTVLETMLGDSESLVRQAAAFGLGELGGPASASRLEQQLAVEEARGDHGSGAVVEDIVRALGRIKGTRARASLVRKLERLASSKPEIPDVNELARALWRQRHPDLIPILRRSLETRTLPEPNDLHGLLVLLEKSPEALDTWARDASIPIDNKTQVLVVLEEDVPASLLLLLPAFVATADSVSEQAQSQDGDTAYYCERLFSLLLGDRKRFIPALPEHARARLRVVAQRLVALPSMGSALPAAVVLGLVGRPEDIPLLEKRRPADDPVFAKVFDDAVAALRKLH</sequence>
<accession>A0A085W8P1</accession>
<dbReference type="OrthoDB" id="5514618at2"/>
<keyword evidence="2" id="KW-1185">Reference proteome</keyword>
<evidence type="ECO:0008006" key="3">
    <source>
        <dbReference type="Google" id="ProtNLM"/>
    </source>
</evidence>
<proteinExistence type="predicted"/>
<dbReference type="InterPro" id="IPR004155">
    <property type="entry name" value="PBS_lyase_HEAT"/>
</dbReference>
<protein>
    <recommendedName>
        <fullName evidence="3">HEAT repeat protein</fullName>
    </recommendedName>
</protein>
<dbReference type="Proteomes" id="UP000028725">
    <property type="component" value="Unassembled WGS sequence"/>
</dbReference>
<dbReference type="InterPro" id="IPR011989">
    <property type="entry name" value="ARM-like"/>
</dbReference>
<reference evidence="1 2" key="1">
    <citation type="submission" date="2014-04" db="EMBL/GenBank/DDBJ databases">
        <title>Genome assembly of Hyalangium minutum DSM 14724.</title>
        <authorList>
            <person name="Sharma G."/>
            <person name="Subramanian S."/>
        </authorList>
    </citation>
    <scope>NUCLEOTIDE SEQUENCE [LARGE SCALE GENOMIC DNA]</scope>
    <source>
        <strain evidence="1 2">DSM 14724</strain>
    </source>
</reference>
<evidence type="ECO:0000313" key="1">
    <source>
        <dbReference type="EMBL" id="KFE64054.1"/>
    </source>
</evidence>
<dbReference type="InterPro" id="IPR016024">
    <property type="entry name" value="ARM-type_fold"/>
</dbReference>
<comment type="caution">
    <text evidence="1">The sequence shown here is derived from an EMBL/GenBank/DDBJ whole genome shotgun (WGS) entry which is preliminary data.</text>
</comment>
<organism evidence="1 2">
    <name type="scientific">Hyalangium minutum</name>
    <dbReference type="NCBI Taxonomy" id="394096"/>
    <lineage>
        <taxon>Bacteria</taxon>
        <taxon>Pseudomonadati</taxon>
        <taxon>Myxococcota</taxon>
        <taxon>Myxococcia</taxon>
        <taxon>Myxococcales</taxon>
        <taxon>Cystobacterineae</taxon>
        <taxon>Archangiaceae</taxon>
        <taxon>Hyalangium</taxon>
    </lineage>
</organism>
<dbReference type="Gene3D" id="1.25.10.10">
    <property type="entry name" value="Leucine-rich Repeat Variant"/>
    <property type="match status" value="1"/>
</dbReference>
<gene>
    <name evidence="1" type="ORF">DB31_2467</name>
</gene>
<dbReference type="EMBL" id="JMCB01000015">
    <property type="protein sequence ID" value="KFE64054.1"/>
    <property type="molecule type" value="Genomic_DNA"/>
</dbReference>
<dbReference type="Pfam" id="PF03130">
    <property type="entry name" value="HEAT_PBS"/>
    <property type="match status" value="1"/>
</dbReference>